<comment type="caution">
    <text evidence="5">The sequence shown here is derived from an EMBL/GenBank/DDBJ whole genome shotgun (WGS) entry which is preliminary data.</text>
</comment>
<dbReference type="GO" id="GO:0046872">
    <property type="term" value="F:metal ion binding"/>
    <property type="evidence" value="ECO:0007669"/>
    <property type="project" value="UniProtKB-KW"/>
</dbReference>
<dbReference type="GO" id="GO:0006508">
    <property type="term" value="P:proteolysis"/>
    <property type="evidence" value="ECO:0007669"/>
    <property type="project" value="InterPro"/>
</dbReference>
<keyword evidence="1" id="KW-0482">Metalloprotease</keyword>
<feature type="domain" description="Disintegrin" evidence="3">
    <location>
        <begin position="166"/>
        <end position="219"/>
    </location>
</feature>
<keyword evidence="2" id="KW-0479">Metal-binding</keyword>
<dbReference type="InterPro" id="IPR036436">
    <property type="entry name" value="Disintegrin_dom_sf"/>
</dbReference>
<dbReference type="SUPFAM" id="SSF55486">
    <property type="entry name" value="Metalloproteases ('zincins'), catalytic domain"/>
    <property type="match status" value="1"/>
</dbReference>
<dbReference type="PANTHER" id="PTHR11905:SF159">
    <property type="entry name" value="ADAM METALLOPROTEASE"/>
    <property type="match status" value="1"/>
</dbReference>
<feature type="binding site" evidence="2">
    <location>
        <position position="86"/>
    </location>
    <ligand>
        <name>Zn(2+)</name>
        <dbReference type="ChEBI" id="CHEBI:29105"/>
        <note>catalytic</note>
    </ligand>
</feature>
<dbReference type="PROSITE" id="PS50214">
    <property type="entry name" value="DISINTEGRIN_2"/>
    <property type="match status" value="1"/>
</dbReference>
<feature type="active site" evidence="2">
    <location>
        <position position="83"/>
    </location>
</feature>
<accession>A0A5N5T112</accession>
<evidence type="ECO:0000256" key="2">
    <source>
        <dbReference type="PROSITE-ProRule" id="PRU00276"/>
    </source>
</evidence>
<keyword evidence="5" id="KW-0401">Integrin</keyword>
<dbReference type="Pfam" id="PF00200">
    <property type="entry name" value="Disintegrin"/>
    <property type="match status" value="1"/>
</dbReference>
<evidence type="ECO:0000313" key="6">
    <source>
        <dbReference type="Proteomes" id="UP000326759"/>
    </source>
</evidence>
<comment type="caution">
    <text evidence="2">Lacks conserved residue(s) required for the propagation of feature annotation.</text>
</comment>
<dbReference type="Gene3D" id="3.40.390.10">
    <property type="entry name" value="Collagenase (Catalytic Domain)"/>
    <property type="match status" value="1"/>
</dbReference>
<dbReference type="Proteomes" id="UP000326759">
    <property type="component" value="Unassembled WGS sequence"/>
</dbReference>
<name>A0A5N5T112_9CRUS</name>
<dbReference type="OrthoDB" id="5951731at2759"/>
<gene>
    <name evidence="5" type="primary">VM32A</name>
    <name evidence="5" type="ORF">Anas_03742</name>
</gene>
<organism evidence="5 6">
    <name type="scientific">Armadillidium nasatum</name>
    <dbReference type="NCBI Taxonomy" id="96803"/>
    <lineage>
        <taxon>Eukaryota</taxon>
        <taxon>Metazoa</taxon>
        <taxon>Ecdysozoa</taxon>
        <taxon>Arthropoda</taxon>
        <taxon>Crustacea</taxon>
        <taxon>Multicrustacea</taxon>
        <taxon>Malacostraca</taxon>
        <taxon>Eumalacostraca</taxon>
        <taxon>Peracarida</taxon>
        <taxon>Isopoda</taxon>
        <taxon>Oniscidea</taxon>
        <taxon>Crinocheta</taxon>
        <taxon>Armadillidiidae</taxon>
        <taxon>Armadillidium</taxon>
    </lineage>
</organism>
<dbReference type="SMART" id="SM00050">
    <property type="entry name" value="DISIN"/>
    <property type="match status" value="1"/>
</dbReference>
<evidence type="ECO:0000313" key="5">
    <source>
        <dbReference type="EMBL" id="KAB7500144.1"/>
    </source>
</evidence>
<evidence type="ECO:0000256" key="1">
    <source>
        <dbReference type="ARBA" id="ARBA00023049"/>
    </source>
</evidence>
<evidence type="ECO:0000259" key="3">
    <source>
        <dbReference type="PROSITE" id="PS50214"/>
    </source>
</evidence>
<dbReference type="GO" id="GO:0007229">
    <property type="term" value="P:integrin-mediated signaling pathway"/>
    <property type="evidence" value="ECO:0007669"/>
    <property type="project" value="UniProtKB-KW"/>
</dbReference>
<dbReference type="InterPro" id="IPR001762">
    <property type="entry name" value="Disintegrin_dom"/>
</dbReference>
<protein>
    <submittedName>
        <fullName evidence="5">Zinc metalloproteinase-disintegrin-like brevilysin H2a</fullName>
    </submittedName>
</protein>
<reference evidence="5 6" key="1">
    <citation type="journal article" date="2019" name="PLoS Biol.">
        <title>Sex chromosomes control vertical transmission of feminizing Wolbachia symbionts in an isopod.</title>
        <authorList>
            <person name="Becking T."/>
            <person name="Chebbi M.A."/>
            <person name="Giraud I."/>
            <person name="Moumen B."/>
            <person name="Laverre T."/>
            <person name="Caubet Y."/>
            <person name="Peccoud J."/>
            <person name="Gilbert C."/>
            <person name="Cordaux R."/>
        </authorList>
    </citation>
    <scope>NUCLEOTIDE SEQUENCE [LARGE SCALE GENOMIC DNA]</scope>
    <source>
        <strain evidence="5">ANa2</strain>
        <tissue evidence="5">Whole body excluding digestive tract and cuticle</tissue>
    </source>
</reference>
<feature type="binding site" evidence="2">
    <location>
        <position position="82"/>
    </location>
    <ligand>
        <name>Zn(2+)</name>
        <dbReference type="ChEBI" id="CHEBI:29105"/>
        <note>catalytic</note>
    </ligand>
</feature>
<dbReference type="Pfam" id="PF01421">
    <property type="entry name" value="Reprolysin"/>
    <property type="match status" value="1"/>
</dbReference>
<keyword evidence="1" id="KW-0378">Hydrolase</keyword>
<dbReference type="AlphaFoldDB" id="A0A5N5T112"/>
<feature type="domain" description="Peptidase M12B" evidence="4">
    <location>
        <begin position="14"/>
        <end position="160"/>
    </location>
</feature>
<evidence type="ECO:0000259" key="4">
    <source>
        <dbReference type="PROSITE" id="PS50215"/>
    </source>
</evidence>
<dbReference type="PANTHER" id="PTHR11905">
    <property type="entry name" value="ADAM A DISINTEGRIN AND METALLOPROTEASE DOMAIN"/>
    <property type="match status" value="1"/>
</dbReference>
<feature type="binding site" evidence="2">
    <location>
        <position position="92"/>
    </location>
    <ligand>
        <name>Zn(2+)</name>
        <dbReference type="ChEBI" id="CHEBI:29105"/>
        <note>catalytic</note>
    </ligand>
</feature>
<keyword evidence="1" id="KW-0645">Protease</keyword>
<keyword evidence="2" id="KW-0862">Zinc</keyword>
<dbReference type="GO" id="GO:0004222">
    <property type="term" value="F:metalloendopeptidase activity"/>
    <property type="evidence" value="ECO:0007669"/>
    <property type="project" value="InterPro"/>
</dbReference>
<dbReference type="PROSITE" id="PS50215">
    <property type="entry name" value="ADAM_MEPRO"/>
    <property type="match status" value="1"/>
</dbReference>
<dbReference type="InterPro" id="IPR001590">
    <property type="entry name" value="Peptidase_M12B"/>
</dbReference>
<sequence length="227" mass="25329">MSQNILREITANYLINFAPKRVELLREGKSHDYMLVLSGHNFDGDTIGYAYIGDMCNENSLAVIQHFPKHVSLSSVAITIGHEMGHTLGAKHDGPNCGFKSHNEKGIMTRKYRLTFNRENIVQHLIEKISSGIHSSDWSNCSLIYIANNIDRFDCLKNVPILLGKYPHCGNGRIDKDEQCDCGPVESCSNPCCEAKTCKLKSHAVCASGICCDLKVFKRVSLNRNIL</sequence>
<dbReference type="EMBL" id="SEYY01015058">
    <property type="protein sequence ID" value="KAB7500144.1"/>
    <property type="molecule type" value="Genomic_DNA"/>
</dbReference>
<proteinExistence type="predicted"/>
<keyword evidence="6" id="KW-1185">Reference proteome</keyword>
<dbReference type="SUPFAM" id="SSF57552">
    <property type="entry name" value="Blood coagulation inhibitor (disintegrin)"/>
    <property type="match status" value="1"/>
</dbReference>
<dbReference type="InterPro" id="IPR024079">
    <property type="entry name" value="MetalloPept_cat_dom_sf"/>
</dbReference>
<dbReference type="Gene3D" id="4.10.70.10">
    <property type="entry name" value="Disintegrin domain"/>
    <property type="match status" value="1"/>
</dbReference>